<accession>A0A0V0GY87</accession>
<evidence type="ECO:0000256" key="1">
    <source>
        <dbReference type="SAM" id="Phobius"/>
    </source>
</evidence>
<protein>
    <submittedName>
        <fullName evidence="2">Putative ovule protein</fullName>
    </submittedName>
</protein>
<organism evidence="2">
    <name type="scientific">Solanum chacoense</name>
    <name type="common">Chaco potato</name>
    <dbReference type="NCBI Taxonomy" id="4108"/>
    <lineage>
        <taxon>Eukaryota</taxon>
        <taxon>Viridiplantae</taxon>
        <taxon>Streptophyta</taxon>
        <taxon>Embryophyta</taxon>
        <taxon>Tracheophyta</taxon>
        <taxon>Spermatophyta</taxon>
        <taxon>Magnoliopsida</taxon>
        <taxon>eudicotyledons</taxon>
        <taxon>Gunneridae</taxon>
        <taxon>Pentapetalae</taxon>
        <taxon>asterids</taxon>
        <taxon>lamiids</taxon>
        <taxon>Solanales</taxon>
        <taxon>Solanaceae</taxon>
        <taxon>Solanoideae</taxon>
        <taxon>Solaneae</taxon>
        <taxon>Solanum</taxon>
    </lineage>
</organism>
<sequence length="68" mass="8091">MSYIYFSDQAIHACFNFTAYMYQKNVQCLHESDFGVNMPLPYLSRLTIFIIFSLIFVSLWVVLQRKLN</sequence>
<keyword evidence="1" id="KW-0812">Transmembrane</keyword>
<evidence type="ECO:0000313" key="2">
    <source>
        <dbReference type="EMBL" id="JAP12883.1"/>
    </source>
</evidence>
<feature type="transmembrane region" description="Helical" evidence="1">
    <location>
        <begin position="42"/>
        <end position="63"/>
    </location>
</feature>
<keyword evidence="1" id="KW-0472">Membrane</keyword>
<dbReference type="EMBL" id="GEDG01028905">
    <property type="protein sequence ID" value="JAP12883.1"/>
    <property type="molecule type" value="Transcribed_RNA"/>
</dbReference>
<proteinExistence type="predicted"/>
<reference evidence="2" key="1">
    <citation type="submission" date="2015-12" db="EMBL/GenBank/DDBJ databases">
        <title>Gene expression during late stages of embryo sac development: a critical building block for successful pollen-pistil interactions.</title>
        <authorList>
            <person name="Liu Y."/>
            <person name="Joly V."/>
            <person name="Sabar M."/>
            <person name="Matton D.P."/>
        </authorList>
    </citation>
    <scope>NUCLEOTIDE SEQUENCE</scope>
</reference>
<name>A0A0V0GY87_SOLCH</name>
<dbReference type="AlphaFoldDB" id="A0A0V0GY87"/>
<keyword evidence="1" id="KW-1133">Transmembrane helix</keyword>